<keyword evidence="1" id="KW-1133">Transmembrane helix</keyword>
<sequence length="54" mass="6100">MKSQPFKLTKITAMVAVHVGLGKLLVVTWIPIFTPHVHVSFERLLVVTWVVMSN</sequence>
<evidence type="ECO:0000313" key="3">
    <source>
        <dbReference type="EMBL" id="OTG05122.1"/>
    </source>
</evidence>
<dbReference type="Gramene" id="mRNA:HanXRQr2_Chr12g0542571">
    <property type="protein sequence ID" value="CDS:HanXRQr2_Chr12g0542571.1"/>
    <property type="gene ID" value="HanXRQr2_Chr12g0542571"/>
</dbReference>
<keyword evidence="4" id="KW-1185">Reference proteome</keyword>
<dbReference type="EMBL" id="MNCJ02000327">
    <property type="protein sequence ID" value="KAF5778018.1"/>
    <property type="molecule type" value="Genomic_DNA"/>
</dbReference>
<evidence type="ECO:0000256" key="1">
    <source>
        <dbReference type="SAM" id="Phobius"/>
    </source>
</evidence>
<dbReference type="EMBL" id="CM007901">
    <property type="protein sequence ID" value="OTG05122.1"/>
    <property type="molecule type" value="Genomic_DNA"/>
</dbReference>
<dbReference type="AlphaFoldDB" id="A0A251T384"/>
<reference evidence="2 4" key="1">
    <citation type="journal article" date="2017" name="Nature">
        <title>The sunflower genome provides insights into oil metabolism, flowering and Asterid evolution.</title>
        <authorList>
            <person name="Badouin H."/>
            <person name="Gouzy J."/>
            <person name="Grassa C.J."/>
            <person name="Murat F."/>
            <person name="Staton S.E."/>
            <person name="Cottret L."/>
            <person name="Lelandais-Briere C."/>
            <person name="Owens G.L."/>
            <person name="Carrere S."/>
            <person name="Mayjonade B."/>
            <person name="Legrand L."/>
            <person name="Gill N."/>
            <person name="Kane N.C."/>
            <person name="Bowers J.E."/>
            <person name="Hubner S."/>
            <person name="Bellec A."/>
            <person name="Berard A."/>
            <person name="Berges H."/>
            <person name="Blanchet N."/>
            <person name="Boniface M.C."/>
            <person name="Brunel D."/>
            <person name="Catrice O."/>
            <person name="Chaidir N."/>
            <person name="Claudel C."/>
            <person name="Donnadieu C."/>
            <person name="Faraut T."/>
            <person name="Fievet G."/>
            <person name="Helmstetter N."/>
            <person name="King M."/>
            <person name="Knapp S.J."/>
            <person name="Lai Z."/>
            <person name="Le Paslier M.C."/>
            <person name="Lippi Y."/>
            <person name="Lorenzon L."/>
            <person name="Mandel J.R."/>
            <person name="Marage G."/>
            <person name="Marchand G."/>
            <person name="Marquand E."/>
            <person name="Bret-Mestries E."/>
            <person name="Morien E."/>
            <person name="Nambeesan S."/>
            <person name="Nguyen T."/>
            <person name="Pegot-Espagnet P."/>
            <person name="Pouilly N."/>
            <person name="Raftis F."/>
            <person name="Sallet E."/>
            <person name="Schiex T."/>
            <person name="Thomas J."/>
            <person name="Vandecasteele C."/>
            <person name="Vares D."/>
            <person name="Vear F."/>
            <person name="Vautrin S."/>
            <person name="Crespi M."/>
            <person name="Mangin B."/>
            <person name="Burke J.M."/>
            <person name="Salse J."/>
            <person name="Munos S."/>
            <person name="Vincourt P."/>
            <person name="Rieseberg L.H."/>
            <person name="Langlade N.B."/>
        </authorList>
    </citation>
    <scope>NUCLEOTIDE SEQUENCE [LARGE SCALE GENOMIC DNA]</scope>
    <source>
        <strain evidence="4">cv. SF193</strain>
        <tissue evidence="2">Leaves</tissue>
    </source>
</reference>
<dbReference type="Proteomes" id="UP000215914">
    <property type="component" value="Chromosome 12"/>
</dbReference>
<accession>A0A251T384</accession>
<feature type="transmembrane region" description="Helical" evidence="1">
    <location>
        <begin position="12"/>
        <end position="32"/>
    </location>
</feature>
<dbReference type="InParanoid" id="A0A251T384"/>
<evidence type="ECO:0000313" key="4">
    <source>
        <dbReference type="Proteomes" id="UP000215914"/>
    </source>
</evidence>
<keyword evidence="1" id="KW-0472">Membrane</keyword>
<reference evidence="2" key="3">
    <citation type="submission" date="2020-06" db="EMBL/GenBank/DDBJ databases">
        <title>Helianthus annuus Genome sequencing and assembly Release 2.</title>
        <authorList>
            <person name="Gouzy J."/>
            <person name="Langlade N."/>
            <person name="Munos S."/>
        </authorList>
    </citation>
    <scope>NUCLEOTIDE SEQUENCE</scope>
    <source>
        <tissue evidence="2">Leaves</tissue>
    </source>
</reference>
<protein>
    <submittedName>
        <fullName evidence="3">Uncharacterized protein</fullName>
    </submittedName>
</protein>
<evidence type="ECO:0000313" key="2">
    <source>
        <dbReference type="EMBL" id="KAF5778018.1"/>
    </source>
</evidence>
<keyword evidence="1" id="KW-0812">Transmembrane</keyword>
<proteinExistence type="predicted"/>
<name>A0A251T384_HELAN</name>
<organism evidence="3 4">
    <name type="scientific">Helianthus annuus</name>
    <name type="common">Common sunflower</name>
    <dbReference type="NCBI Taxonomy" id="4232"/>
    <lineage>
        <taxon>Eukaryota</taxon>
        <taxon>Viridiplantae</taxon>
        <taxon>Streptophyta</taxon>
        <taxon>Embryophyta</taxon>
        <taxon>Tracheophyta</taxon>
        <taxon>Spermatophyta</taxon>
        <taxon>Magnoliopsida</taxon>
        <taxon>eudicotyledons</taxon>
        <taxon>Gunneridae</taxon>
        <taxon>Pentapetalae</taxon>
        <taxon>asterids</taxon>
        <taxon>campanulids</taxon>
        <taxon>Asterales</taxon>
        <taxon>Asteraceae</taxon>
        <taxon>Asteroideae</taxon>
        <taxon>Heliantheae alliance</taxon>
        <taxon>Heliantheae</taxon>
        <taxon>Helianthus</taxon>
    </lineage>
</organism>
<reference evidence="3" key="2">
    <citation type="submission" date="2017-02" db="EMBL/GenBank/DDBJ databases">
        <title>Sunflower complete genome.</title>
        <authorList>
            <person name="Langlade N."/>
            <person name="Munos S."/>
        </authorList>
    </citation>
    <scope>NUCLEOTIDE SEQUENCE [LARGE SCALE GENOMIC DNA]</scope>
    <source>
        <tissue evidence="3">Leaves</tissue>
    </source>
</reference>
<gene>
    <name evidence="3" type="ORF">HannXRQ_Chr12g0370051</name>
    <name evidence="2" type="ORF">HanXRQr2_Chr12g0542571</name>
</gene>